<keyword evidence="17" id="KW-1185">Reference proteome</keyword>
<dbReference type="Proteomes" id="UP000199008">
    <property type="component" value="Unassembled WGS sequence"/>
</dbReference>
<evidence type="ECO:0000256" key="14">
    <source>
        <dbReference type="ARBA" id="ARBA00080941"/>
    </source>
</evidence>
<comment type="subunit">
    <text evidence="15">Homodimer.</text>
</comment>
<keyword evidence="3 15" id="KW-0479">Metal-binding</keyword>
<feature type="binding site" evidence="15">
    <location>
        <position position="186"/>
    </location>
    <ligand>
        <name>Zn(2+)</name>
        <dbReference type="ChEBI" id="CHEBI:29105"/>
    </ligand>
</feature>
<evidence type="ECO:0000256" key="10">
    <source>
        <dbReference type="ARBA" id="ARBA00047890"/>
    </source>
</evidence>
<evidence type="ECO:0000256" key="5">
    <source>
        <dbReference type="ARBA" id="ARBA00022785"/>
    </source>
</evidence>
<sequence length="226" mass="25385">MDHKKALVVFSGGQDSTTCMFYAMENYEAVELVTFMYGQRHALEIDVAKKIAEEHKLKHHVLDMELLSQLSPNALTSHDMAIEDDDKGIPNTFVPARNMIFLSFATALAYQIKAGTIMTGVCQTDFSGYPDCRDIFVKSMNITANLAMDEDFIIETPLMWLDKKETWALADELGRLDYVRENTLTCYEGVIGDGCGECPACELRHKGLEEYLNERGDSHDVSDTCS</sequence>
<dbReference type="InterPro" id="IPR014729">
    <property type="entry name" value="Rossmann-like_a/b/a_fold"/>
</dbReference>
<dbReference type="OrthoDB" id="9789567at2"/>
<dbReference type="PIRSF" id="PIRSF006293">
    <property type="entry name" value="ExsB"/>
    <property type="match status" value="1"/>
</dbReference>
<dbReference type="GO" id="GO:0016879">
    <property type="term" value="F:ligase activity, forming carbon-nitrogen bonds"/>
    <property type="evidence" value="ECO:0007669"/>
    <property type="project" value="UniProtKB-UniRule"/>
</dbReference>
<dbReference type="EC" id="6.3.4.20" evidence="9 15"/>
<feature type="binding site" evidence="15">
    <location>
        <position position="201"/>
    </location>
    <ligand>
        <name>Zn(2+)</name>
        <dbReference type="ChEBI" id="CHEBI:29105"/>
    </ligand>
</feature>
<dbReference type="STRING" id="576118.SAMN05216216_10638"/>
<evidence type="ECO:0000256" key="2">
    <source>
        <dbReference type="ARBA" id="ARBA00022598"/>
    </source>
</evidence>
<reference evidence="17" key="1">
    <citation type="submission" date="2016-10" db="EMBL/GenBank/DDBJ databases">
        <authorList>
            <person name="Varghese N."/>
            <person name="Submissions S."/>
        </authorList>
    </citation>
    <scope>NUCLEOTIDE SEQUENCE [LARGE SCALE GENOMIC DNA]</scope>
    <source>
        <strain evidence="17">CGMCC 1.8895</strain>
    </source>
</reference>
<keyword evidence="5 15" id="KW-0671">Queuosine biosynthesis</keyword>
<feature type="binding site" evidence="15">
    <location>
        <begin position="10"/>
        <end position="20"/>
    </location>
    <ligand>
        <name>ATP</name>
        <dbReference type="ChEBI" id="CHEBI:30616"/>
    </ligand>
</feature>
<evidence type="ECO:0000256" key="15">
    <source>
        <dbReference type="HAMAP-Rule" id="MF_01633"/>
    </source>
</evidence>
<comment type="catalytic activity">
    <reaction evidence="10 15">
        <text>7-carboxy-7-carbaguanine + NH4(+) + 2 ATP = 7-cyano-7-carbaguanine + 2 AMP + 2 diphosphate + 2 H(+)</text>
        <dbReference type="Rhea" id="RHEA:27982"/>
        <dbReference type="ChEBI" id="CHEBI:15378"/>
        <dbReference type="ChEBI" id="CHEBI:28938"/>
        <dbReference type="ChEBI" id="CHEBI:30616"/>
        <dbReference type="ChEBI" id="CHEBI:33019"/>
        <dbReference type="ChEBI" id="CHEBI:45075"/>
        <dbReference type="ChEBI" id="CHEBI:61036"/>
        <dbReference type="ChEBI" id="CHEBI:456215"/>
        <dbReference type="EC" id="6.3.4.20"/>
    </reaction>
</comment>
<dbReference type="GO" id="GO:0008270">
    <property type="term" value="F:zinc ion binding"/>
    <property type="evidence" value="ECO:0007669"/>
    <property type="project" value="UniProtKB-UniRule"/>
</dbReference>
<name>A0A1G9DK53_9BACL</name>
<dbReference type="UniPathway" id="UPA00391"/>
<accession>A0A1G9DK53</accession>
<evidence type="ECO:0000256" key="6">
    <source>
        <dbReference type="ARBA" id="ARBA00022833"/>
    </source>
</evidence>
<evidence type="ECO:0000313" key="17">
    <source>
        <dbReference type="Proteomes" id="UP000199008"/>
    </source>
</evidence>
<keyword evidence="4 15" id="KW-0547">Nucleotide-binding</keyword>
<dbReference type="GO" id="GO:0005524">
    <property type="term" value="F:ATP binding"/>
    <property type="evidence" value="ECO:0007669"/>
    <property type="project" value="UniProtKB-UniRule"/>
</dbReference>
<dbReference type="PANTHER" id="PTHR42914:SF1">
    <property type="entry name" value="7-CYANO-7-DEAZAGUANINE SYNTHASE"/>
    <property type="match status" value="1"/>
</dbReference>
<dbReference type="HAMAP" id="MF_01633">
    <property type="entry name" value="QueC"/>
    <property type="match status" value="1"/>
</dbReference>
<evidence type="ECO:0000256" key="7">
    <source>
        <dbReference type="ARBA" id="ARBA00022840"/>
    </source>
</evidence>
<dbReference type="CDD" id="cd01995">
    <property type="entry name" value="QueC-like"/>
    <property type="match status" value="1"/>
</dbReference>
<gene>
    <name evidence="15" type="primary">queC</name>
    <name evidence="16" type="ORF">SAMN05216216_10638</name>
</gene>
<feature type="binding site" evidence="15">
    <location>
        <position position="198"/>
    </location>
    <ligand>
        <name>Zn(2+)</name>
        <dbReference type="ChEBI" id="CHEBI:29105"/>
    </ligand>
</feature>
<proteinExistence type="inferred from homology"/>
<evidence type="ECO:0000256" key="11">
    <source>
        <dbReference type="ARBA" id="ARBA00069440"/>
    </source>
</evidence>
<evidence type="ECO:0000256" key="1">
    <source>
        <dbReference type="ARBA" id="ARBA00005061"/>
    </source>
</evidence>
<dbReference type="InterPro" id="IPR018317">
    <property type="entry name" value="QueC"/>
</dbReference>
<dbReference type="PANTHER" id="PTHR42914">
    <property type="entry name" value="7-CYANO-7-DEAZAGUANINE SYNTHASE"/>
    <property type="match status" value="1"/>
</dbReference>
<dbReference type="Pfam" id="PF06508">
    <property type="entry name" value="QueC"/>
    <property type="match status" value="1"/>
</dbReference>
<dbReference type="FunFam" id="3.40.50.620:FF:000017">
    <property type="entry name" value="7-cyano-7-deazaguanine synthase"/>
    <property type="match status" value="1"/>
</dbReference>
<dbReference type="EMBL" id="FNFY01000006">
    <property type="protein sequence ID" value="SDK64303.1"/>
    <property type="molecule type" value="Genomic_DNA"/>
</dbReference>
<keyword evidence="7 15" id="KW-0067">ATP-binding</keyword>
<evidence type="ECO:0000256" key="3">
    <source>
        <dbReference type="ARBA" id="ARBA00022723"/>
    </source>
</evidence>
<dbReference type="Gene3D" id="3.40.50.620">
    <property type="entry name" value="HUPs"/>
    <property type="match status" value="1"/>
</dbReference>
<evidence type="ECO:0000256" key="4">
    <source>
        <dbReference type="ARBA" id="ARBA00022741"/>
    </source>
</evidence>
<evidence type="ECO:0000256" key="12">
    <source>
        <dbReference type="ARBA" id="ARBA00076159"/>
    </source>
</evidence>
<dbReference type="NCBIfam" id="TIGR00364">
    <property type="entry name" value="7-cyano-7-deazaguanine synthase QueC"/>
    <property type="match status" value="1"/>
</dbReference>
<comment type="similarity">
    <text evidence="8 15">Belongs to the QueC family.</text>
</comment>
<dbReference type="AlphaFoldDB" id="A0A1G9DK53"/>
<keyword evidence="6 15" id="KW-0862">Zinc</keyword>
<protein>
    <recommendedName>
        <fullName evidence="11 15">7-cyano-7-deazaguanine synthase</fullName>
        <ecNumber evidence="9 15">6.3.4.20</ecNumber>
    </recommendedName>
    <alternativeName>
        <fullName evidence="14 15">7-cyano-7-carbaguanine synthase</fullName>
    </alternativeName>
    <alternativeName>
        <fullName evidence="13 15">PreQ(0) synthase</fullName>
    </alternativeName>
    <alternativeName>
        <fullName evidence="12 15">Queuosine biosynthesis protein QueC</fullName>
    </alternativeName>
</protein>
<dbReference type="GO" id="GO:0008616">
    <property type="term" value="P:tRNA queuosine(34) biosynthetic process"/>
    <property type="evidence" value="ECO:0007669"/>
    <property type="project" value="UniProtKB-UniRule"/>
</dbReference>
<comment type="function">
    <text evidence="15">Catalyzes the ATP-dependent conversion of 7-carboxy-7-deazaguanine (CDG) to 7-cyano-7-deazaguanine (preQ(0)).</text>
</comment>
<evidence type="ECO:0000256" key="9">
    <source>
        <dbReference type="ARBA" id="ARBA00039149"/>
    </source>
</evidence>
<comment type="pathway">
    <text evidence="1 15">Purine metabolism; 7-cyano-7-deazaguanine biosynthesis.</text>
</comment>
<feature type="binding site" evidence="15">
    <location>
        <position position="195"/>
    </location>
    <ligand>
        <name>Zn(2+)</name>
        <dbReference type="ChEBI" id="CHEBI:29105"/>
    </ligand>
</feature>
<organism evidence="16 17">
    <name type="scientific">Lacicoccus qingdaonensis</name>
    <dbReference type="NCBI Taxonomy" id="576118"/>
    <lineage>
        <taxon>Bacteria</taxon>
        <taxon>Bacillati</taxon>
        <taxon>Bacillota</taxon>
        <taxon>Bacilli</taxon>
        <taxon>Bacillales</taxon>
        <taxon>Salinicoccaceae</taxon>
        <taxon>Lacicoccus</taxon>
    </lineage>
</organism>
<keyword evidence="2 15" id="KW-0436">Ligase</keyword>
<comment type="cofactor">
    <cofactor evidence="15">
        <name>Zn(2+)</name>
        <dbReference type="ChEBI" id="CHEBI:29105"/>
    </cofactor>
    <text evidence="15">Binds 1 zinc ion per subunit.</text>
</comment>
<evidence type="ECO:0000313" key="16">
    <source>
        <dbReference type="EMBL" id="SDK64303.1"/>
    </source>
</evidence>
<evidence type="ECO:0000256" key="13">
    <source>
        <dbReference type="ARBA" id="ARBA00080406"/>
    </source>
</evidence>
<dbReference type="SUPFAM" id="SSF52402">
    <property type="entry name" value="Adenine nucleotide alpha hydrolases-like"/>
    <property type="match status" value="1"/>
</dbReference>
<evidence type="ECO:0000256" key="8">
    <source>
        <dbReference type="ARBA" id="ARBA00037993"/>
    </source>
</evidence>